<dbReference type="GO" id="GO:0005524">
    <property type="term" value="F:ATP binding"/>
    <property type="evidence" value="ECO:0007669"/>
    <property type="project" value="UniProtKB-UniRule"/>
</dbReference>
<organism evidence="3 4">
    <name type="scientific">Aporhodopirellula rubra</name>
    <dbReference type="NCBI Taxonomy" id="980271"/>
    <lineage>
        <taxon>Bacteria</taxon>
        <taxon>Pseudomonadati</taxon>
        <taxon>Planctomycetota</taxon>
        <taxon>Planctomycetia</taxon>
        <taxon>Pirellulales</taxon>
        <taxon>Pirellulaceae</taxon>
        <taxon>Aporhodopirellula</taxon>
    </lineage>
</organism>
<comment type="caution">
    <text evidence="3">The sequence shown here is derived from an EMBL/GenBank/DDBJ whole genome shotgun (WGS) entry which is preliminary data.</text>
</comment>
<dbReference type="PROSITE" id="PS50975">
    <property type="entry name" value="ATP_GRASP"/>
    <property type="match status" value="1"/>
</dbReference>
<dbReference type="RefSeq" id="WP_184303619.1">
    <property type="nucleotide sequence ID" value="NZ_JACHXU010000004.1"/>
</dbReference>
<dbReference type="Gene3D" id="3.30.470.20">
    <property type="entry name" value="ATP-grasp fold, B domain"/>
    <property type="match status" value="1"/>
</dbReference>
<dbReference type="InterPro" id="IPR011761">
    <property type="entry name" value="ATP-grasp"/>
</dbReference>
<protein>
    <submittedName>
        <fullName evidence="3">Putative ATP-grasp superfamily ATP-dependent carboligase</fullName>
    </submittedName>
</protein>
<evidence type="ECO:0000256" key="1">
    <source>
        <dbReference type="PROSITE-ProRule" id="PRU00409"/>
    </source>
</evidence>
<name>A0A7W5DWA9_9BACT</name>
<dbReference type="GO" id="GO:0016874">
    <property type="term" value="F:ligase activity"/>
    <property type="evidence" value="ECO:0007669"/>
    <property type="project" value="UniProtKB-KW"/>
</dbReference>
<keyword evidence="3" id="KW-0436">Ligase</keyword>
<evidence type="ECO:0000259" key="2">
    <source>
        <dbReference type="PROSITE" id="PS50975"/>
    </source>
</evidence>
<dbReference type="GO" id="GO:0046872">
    <property type="term" value="F:metal ion binding"/>
    <property type="evidence" value="ECO:0007669"/>
    <property type="project" value="InterPro"/>
</dbReference>
<keyword evidence="1" id="KW-0547">Nucleotide-binding</keyword>
<dbReference type="AlphaFoldDB" id="A0A7W5DWA9"/>
<reference evidence="3 4" key="1">
    <citation type="submission" date="2020-08" db="EMBL/GenBank/DDBJ databases">
        <title>Genomic Encyclopedia of Type Strains, Phase III (KMG-III): the genomes of soil and plant-associated and newly described type strains.</title>
        <authorList>
            <person name="Whitman W."/>
        </authorList>
    </citation>
    <scope>NUCLEOTIDE SEQUENCE [LARGE SCALE GENOMIC DNA]</scope>
    <source>
        <strain evidence="3 4">CECT 8075</strain>
    </source>
</reference>
<dbReference type="Proteomes" id="UP000536179">
    <property type="component" value="Unassembled WGS sequence"/>
</dbReference>
<gene>
    <name evidence="3" type="ORF">FHS27_001543</name>
</gene>
<dbReference type="EMBL" id="JACHXU010000004">
    <property type="protein sequence ID" value="MBB3205739.1"/>
    <property type="molecule type" value="Genomic_DNA"/>
</dbReference>
<sequence>MPQIPRILLVGASIRWAAQSAASHCRVVGMDLFGDQDTIAACKRFQIISNAERSNAQNLAHAIAQFASTEHATTLRVGGMQHESTIQPEAAASLALACGLRFPETLTSADFSKTYGNRQPTNASWLIKRVNSTGGLGIEVYRQSANDTLPTNVYLQRRISGRPYGLVALATGNEVKLLGLTRSMHVRFGARPFVYAGSRTLSTNHTRRLLTTREINAMQKLAEAVAHRRCLRGLFNLDFIQDRQNQWWLLEVNERPSASCEVIEREARATGRLDSNESLMAMHIKSVLGNDYDNQISLFRSTFDNESNAAKSIHAKRIVYSRHDGRVHLSKLTPDWRTDLTAAVLPKQTTRIQIADQPAEGTPVQRGQPIATVLIDSNEERKTFARQLKHSVAEVQSCVITSAPNFEPKNFDL</sequence>
<dbReference type="Pfam" id="PF02655">
    <property type="entry name" value="ATP-grasp_3"/>
    <property type="match status" value="1"/>
</dbReference>
<dbReference type="SUPFAM" id="SSF56059">
    <property type="entry name" value="Glutathione synthetase ATP-binding domain-like"/>
    <property type="match status" value="1"/>
</dbReference>
<feature type="domain" description="ATP-grasp" evidence="2">
    <location>
        <begin position="92"/>
        <end position="288"/>
    </location>
</feature>
<evidence type="ECO:0000313" key="4">
    <source>
        <dbReference type="Proteomes" id="UP000536179"/>
    </source>
</evidence>
<accession>A0A7W5DWA9</accession>
<keyword evidence="1" id="KW-0067">ATP-binding</keyword>
<evidence type="ECO:0000313" key="3">
    <source>
        <dbReference type="EMBL" id="MBB3205739.1"/>
    </source>
</evidence>
<proteinExistence type="predicted"/>
<dbReference type="InterPro" id="IPR003806">
    <property type="entry name" value="ATP-grasp_PylC-type"/>
</dbReference>
<keyword evidence="4" id="KW-1185">Reference proteome</keyword>